<evidence type="ECO:0000256" key="1">
    <source>
        <dbReference type="SAM" id="Phobius"/>
    </source>
</evidence>
<dbReference type="Gene3D" id="3.20.20.140">
    <property type="entry name" value="Metal-dependent hydrolases"/>
    <property type="match status" value="1"/>
</dbReference>
<dbReference type="InterPro" id="IPR032466">
    <property type="entry name" value="Metal_Hydrolase"/>
</dbReference>
<comment type="caution">
    <text evidence="3">The sequence shown here is derived from an EMBL/GenBank/DDBJ whole genome shotgun (WGS) entry which is preliminary data.</text>
</comment>
<gene>
    <name evidence="3" type="ORF">IAD26_09355</name>
</gene>
<feature type="domain" description="Amidohydrolase-related" evidence="2">
    <location>
        <begin position="74"/>
        <end position="317"/>
    </location>
</feature>
<organism evidence="3 4">
    <name type="scientific">Candidatus Limenecus avicola</name>
    <dbReference type="NCBI Taxonomy" id="2840847"/>
    <lineage>
        <taxon>Bacteria</taxon>
        <taxon>Bacillati</taxon>
        <taxon>Bacillota</taxon>
        <taxon>Clostridia</taxon>
        <taxon>Eubacteriales</taxon>
        <taxon>Clostridiaceae</taxon>
        <taxon>Clostridiaceae incertae sedis</taxon>
        <taxon>Candidatus Limenecus</taxon>
    </lineage>
</organism>
<evidence type="ECO:0000313" key="3">
    <source>
        <dbReference type="EMBL" id="HIU93321.1"/>
    </source>
</evidence>
<sequence length="388" mass="43229">MMNVTRSKNISFKGKIIDAHTHVGKWGQALYSQNDLDIFIKSPLDGGDVIEKMIVSNLSCIEPEGILDEMQGNKQLLEIAKNNPKIAPLAVCQPNITNGDTTLIERLFKENPDSFTGLKFHPKSMQLSASDRAYDSYLDFAHKHNLPCLFHSDRTFDVDYGQGNIVKRCEYSRPDQIYELAKRHKDVPVILGHMGGNTGNNTKAAVDIMVESIENNSAKLYADISWVNADTTEKPDIIEAIKMLKNTSKGDKTDRLLFGTDAPIGRFGANGENGLKPREAYQKVVTDVKNAIKNAFSQKEADELIEKIFYKNADNLFFSKSQKRAVLKKLPVYTGIAVLGVALSFVGVKMHNKKDIPLLKNIQNEQSANKTDTFASGSKIFSSFSINY</sequence>
<dbReference type="EMBL" id="DVOD01000068">
    <property type="protein sequence ID" value="HIU93321.1"/>
    <property type="molecule type" value="Genomic_DNA"/>
</dbReference>
<dbReference type="SUPFAM" id="SSF51556">
    <property type="entry name" value="Metallo-dependent hydrolases"/>
    <property type="match status" value="1"/>
</dbReference>
<protein>
    <submittedName>
        <fullName evidence="3">Amidohydrolase family protein</fullName>
    </submittedName>
</protein>
<dbReference type="InterPro" id="IPR006680">
    <property type="entry name" value="Amidohydro-rel"/>
</dbReference>
<accession>A0A9D1N1R5</accession>
<proteinExistence type="predicted"/>
<feature type="transmembrane region" description="Helical" evidence="1">
    <location>
        <begin position="330"/>
        <end position="348"/>
    </location>
</feature>
<dbReference type="Proteomes" id="UP000886748">
    <property type="component" value="Unassembled WGS sequence"/>
</dbReference>
<evidence type="ECO:0000313" key="4">
    <source>
        <dbReference type="Proteomes" id="UP000886748"/>
    </source>
</evidence>
<dbReference type="AlphaFoldDB" id="A0A9D1N1R5"/>
<evidence type="ECO:0000259" key="2">
    <source>
        <dbReference type="Pfam" id="PF04909"/>
    </source>
</evidence>
<reference evidence="3" key="1">
    <citation type="submission" date="2020-10" db="EMBL/GenBank/DDBJ databases">
        <authorList>
            <person name="Gilroy R."/>
        </authorList>
    </citation>
    <scope>NUCLEOTIDE SEQUENCE</scope>
    <source>
        <strain evidence="3">CHK154-7741</strain>
    </source>
</reference>
<keyword evidence="1" id="KW-1133">Transmembrane helix</keyword>
<reference evidence="3" key="2">
    <citation type="journal article" date="2021" name="PeerJ">
        <title>Extensive microbial diversity within the chicken gut microbiome revealed by metagenomics and culture.</title>
        <authorList>
            <person name="Gilroy R."/>
            <person name="Ravi A."/>
            <person name="Getino M."/>
            <person name="Pursley I."/>
            <person name="Horton D.L."/>
            <person name="Alikhan N.F."/>
            <person name="Baker D."/>
            <person name="Gharbi K."/>
            <person name="Hall N."/>
            <person name="Watson M."/>
            <person name="Adriaenssens E.M."/>
            <person name="Foster-Nyarko E."/>
            <person name="Jarju S."/>
            <person name="Secka A."/>
            <person name="Antonio M."/>
            <person name="Oren A."/>
            <person name="Chaudhuri R.R."/>
            <person name="La Ragione R."/>
            <person name="Hildebrand F."/>
            <person name="Pallen M.J."/>
        </authorList>
    </citation>
    <scope>NUCLEOTIDE SEQUENCE</scope>
    <source>
        <strain evidence="3">CHK154-7741</strain>
    </source>
</reference>
<name>A0A9D1N1R5_9CLOT</name>
<keyword evidence="1" id="KW-0472">Membrane</keyword>
<dbReference type="Pfam" id="PF04909">
    <property type="entry name" value="Amidohydro_2"/>
    <property type="match status" value="1"/>
</dbReference>
<dbReference type="GO" id="GO:0016787">
    <property type="term" value="F:hydrolase activity"/>
    <property type="evidence" value="ECO:0007669"/>
    <property type="project" value="InterPro"/>
</dbReference>
<keyword evidence="1" id="KW-0812">Transmembrane</keyword>